<accession>A0AB39HV99</accession>
<protein>
    <submittedName>
        <fullName evidence="1">Sporulation inhibitor of replication protein SirA</fullName>
    </submittedName>
</protein>
<sequence>MLQYQIFAIKKDFAYHYYYKGDILYRFIQHYVENKHCEDFSKQYHYITRDIPENVFLSNLKQKNINSKVIDPQTIQISDTHQRIYLQIHKRHITIYCPSLIEPEKLIFPVLRKLNRHLFVVGINVQEYGWLTSLSKIEDMHHQELYSFH</sequence>
<proteinExistence type="predicted"/>
<dbReference type="EMBL" id="CP162599">
    <property type="protein sequence ID" value="XDK34229.1"/>
    <property type="molecule type" value="Genomic_DNA"/>
</dbReference>
<dbReference type="Gene3D" id="3.30.310.250">
    <property type="entry name" value="Sporulation inhibitor of replication protein SirA"/>
    <property type="match status" value="1"/>
</dbReference>
<dbReference type="RefSeq" id="WP_368654906.1">
    <property type="nucleotide sequence ID" value="NZ_CP162599.1"/>
</dbReference>
<evidence type="ECO:0000313" key="1">
    <source>
        <dbReference type="EMBL" id="XDK34229.1"/>
    </source>
</evidence>
<reference evidence="1" key="1">
    <citation type="submission" date="2024-07" db="EMBL/GenBank/DDBJ databases">
        <title>Halotolerant mesophilic bacterium Ornithinibacillus sp. 4-3, sp. nov., isolated from soil.</title>
        <authorList>
            <person name="Sidarenka A.V."/>
            <person name="Guliayeva D.E."/>
            <person name="Leanovich S.I."/>
            <person name="Hileuskaya K.S."/>
            <person name="Akhremchuk A.E."/>
            <person name="Sikolenko M.A."/>
            <person name="Valentovich L.N."/>
        </authorList>
    </citation>
    <scope>NUCLEOTIDE SEQUENCE</scope>
    <source>
        <strain evidence="1">4-3</strain>
    </source>
</reference>
<dbReference type="InterPro" id="IPR019683">
    <property type="entry name" value="SirA"/>
</dbReference>
<dbReference type="Pfam" id="PF10747">
    <property type="entry name" value="SirA"/>
    <property type="match status" value="1"/>
</dbReference>
<dbReference type="AlphaFoldDB" id="A0AB39HV99"/>
<gene>
    <name evidence="1" type="primary">sirA</name>
    <name evidence="1" type="ORF">AB4Y30_07730</name>
</gene>
<organism evidence="1">
    <name type="scientific">Ornithinibacillus sp. 4-3</name>
    <dbReference type="NCBI Taxonomy" id="3231488"/>
    <lineage>
        <taxon>Bacteria</taxon>
        <taxon>Bacillati</taxon>
        <taxon>Bacillota</taxon>
        <taxon>Bacilli</taxon>
        <taxon>Bacillales</taxon>
        <taxon>Bacillaceae</taxon>
        <taxon>Ornithinibacillus</taxon>
    </lineage>
</organism>
<dbReference type="InterPro" id="IPR038449">
    <property type="entry name" value="SirA_sf"/>
</dbReference>
<name>A0AB39HV99_9BACI</name>